<dbReference type="GO" id="GO:0061665">
    <property type="term" value="F:SUMO ligase activity"/>
    <property type="evidence" value="ECO:0007669"/>
    <property type="project" value="TreeGrafter"/>
</dbReference>
<dbReference type="Gene3D" id="2.40.50.40">
    <property type="match status" value="1"/>
</dbReference>
<feature type="compositionally biased region" description="Polar residues" evidence="6">
    <location>
        <begin position="236"/>
        <end position="258"/>
    </location>
</feature>
<feature type="domain" description="SP-RING-type" evidence="8">
    <location>
        <begin position="1212"/>
        <end position="1303"/>
    </location>
</feature>
<dbReference type="VEuPathDB" id="FungiDB:A1O7_03775"/>
<feature type="region of interest" description="Disordered" evidence="6">
    <location>
        <begin position="586"/>
        <end position="658"/>
    </location>
</feature>
<proteinExistence type="predicted"/>
<dbReference type="PROSITE" id="PS51044">
    <property type="entry name" value="ZF_SP_RING"/>
    <property type="match status" value="1"/>
</dbReference>
<dbReference type="PANTHER" id="PTHR10782">
    <property type="entry name" value="ZINC FINGER MIZ DOMAIN-CONTAINING PROTEIN"/>
    <property type="match status" value="1"/>
</dbReference>
<dbReference type="GO" id="GO:0006338">
    <property type="term" value="P:chromatin remodeling"/>
    <property type="evidence" value="ECO:0007669"/>
    <property type="project" value="UniProtKB-ARBA"/>
</dbReference>
<reference evidence="9 10" key="1">
    <citation type="submission" date="2013-03" db="EMBL/GenBank/DDBJ databases">
        <title>The Genome Sequence of Cladophialophora yegresii CBS 114405.</title>
        <authorList>
            <consortium name="The Broad Institute Genomics Platform"/>
            <person name="Cuomo C."/>
            <person name="de Hoog S."/>
            <person name="Gorbushina A."/>
            <person name="Walker B."/>
            <person name="Young S.K."/>
            <person name="Zeng Q."/>
            <person name="Gargeya S."/>
            <person name="Fitzgerald M."/>
            <person name="Haas B."/>
            <person name="Abouelleil A."/>
            <person name="Allen A.W."/>
            <person name="Alvarado L."/>
            <person name="Arachchi H.M."/>
            <person name="Berlin A.M."/>
            <person name="Chapman S.B."/>
            <person name="Gainer-Dewar J."/>
            <person name="Goldberg J."/>
            <person name="Griggs A."/>
            <person name="Gujja S."/>
            <person name="Hansen M."/>
            <person name="Howarth C."/>
            <person name="Imamovic A."/>
            <person name="Ireland A."/>
            <person name="Larimer J."/>
            <person name="McCowan C."/>
            <person name="Murphy C."/>
            <person name="Pearson M."/>
            <person name="Poon T.W."/>
            <person name="Priest M."/>
            <person name="Roberts A."/>
            <person name="Saif S."/>
            <person name="Shea T."/>
            <person name="Sisk P."/>
            <person name="Sykes S."/>
            <person name="Wortman J."/>
            <person name="Nusbaum C."/>
            <person name="Birren B."/>
        </authorList>
    </citation>
    <scope>NUCLEOTIDE SEQUENCE [LARGE SCALE GENOMIC DNA]</scope>
    <source>
        <strain evidence="9 10">CBS 114405</strain>
    </source>
</reference>
<sequence>MPGHSEDFALSAAAVQSSNATSNLFLGTAPRSWMVKSGAGAIGVTVQPQPARRYSNPTRKRPEPQRLQTTLPAGPSDESPTIAAATPSHASLDFTRQSRLASSTIEDENARQQDTLHSLERPSTATNKQTADAHQAQAVPALNSVSLDGPIFSDTEMEGMSRVPGSDNPHAVAVQPLAANPNTTSGADAEDNVAAEMVALVGDDVEPLFTSQSPEHILLPDIPPTNASNQNVDLFRPSSTQRASPTSRAALLNTSTRSDFAPIGATPPADGGHSGSRGKRVADARLSEERRTRGRLSADVLELQLQLPTPQDSPVTSNMATLIERFESALGEIEAAPPTIDPTVAIDSRRVEMMRDACRENDRFFLLAHNLYCLWSAGQHGILGQLHFTELHFKGMQVLEQVLGPKQYLTSGVFQVFLTFPQAPEALLQDRSRQFAALLEEVRCFLFHLGTGFFTLRDSALRRKCPPCPAEFKFSLKLPSPALQKALFRSILRQTYNDQAWLPQALSLFSNELDNPDGSAISIAELNAYHGAQLGPIVSRWTHAYAQQLKQYEEAARNAGRTLPPASAQPPISGDQSLNSAQMYIANSPVAGPPDTPVNIPGLPQPSHPAPVAPPQFISRPSDSLLRPGHFFPTSSSPIRFSTQPPHPPNPLQHSSPTVLRSQPLATSWAHSPGNISSNFPGPPQITYSHPHSQVWSQNWNGSNPGQALPNHASKINPGTPEIAPMEPAGLPPSSRPGWRGLTILDERQRDGRTEFRVRWNGTRIPDGSWLPEIQLQNAQEEIAVFRARVVAHNLRRNQQRGLGILSPGEPTAHTQQYIASTNPTFAASTQQQHAQGPQLVSNVAGQQQATTQEAVPSVRYQQYSAMVQSLQAPNLQQRPAMRTPAHSRGSSGTPAMQVPPSAQQLSSPPTSRNVHAPARSDSMRTPVSIPSRPTARPETSLNDSYQMNPPTLPAARAAQSAIPQFEQPQQPAVPQQGLPFFHPDPNFILAQMAVPNPDHFALHQAGLRSPEYRKKIDPDGNESDARYYQYVENIIELPEVITRDSGLIRWNMHIPQQVWSRRTTPLPALGEYLIPQRIVANGNVQFRLKAIVLAEEEGGSRPTLSEFCTQPTRWPKCLSVSINEHHGVDFRRKAHHGADLATDITEMVREGDNEIVIAAIFSPQEAEVKFLMVVEIICIADYQTLLRMPPRIPAADALATIIKSWANSAEDDDEVAIHREMSIDLMDPFTSVIWAIPVRGSECRHPQCFDLEVFLSSRTGRTKDSGMSSPDKWLCPICKSDCRPPMLVVDGFLLGVRRILEEDGQLLTKTKAILVRADGTWEPRLEEASKDEGRSAPASNASNPGTPAPPAPAAPGLTIAPAAPPFIVLDDDDD</sequence>
<keyword evidence="3 5" id="KW-0863">Zinc-finger</keyword>
<feature type="compositionally biased region" description="Polar residues" evidence="6">
    <location>
        <begin position="633"/>
        <end position="644"/>
    </location>
</feature>
<dbReference type="InterPro" id="IPR000953">
    <property type="entry name" value="Chromo/chromo_shadow_dom"/>
</dbReference>
<feature type="domain" description="Chromo" evidence="7">
    <location>
        <begin position="739"/>
        <end position="789"/>
    </location>
</feature>
<evidence type="ECO:0000313" key="9">
    <source>
        <dbReference type="EMBL" id="EXJ59629.1"/>
    </source>
</evidence>
<dbReference type="PROSITE" id="PS50013">
    <property type="entry name" value="CHROMO_2"/>
    <property type="match status" value="1"/>
</dbReference>
<feature type="region of interest" description="Disordered" evidence="6">
    <location>
        <begin position="44"/>
        <end position="142"/>
    </location>
</feature>
<evidence type="ECO:0008006" key="11">
    <source>
        <dbReference type="Google" id="ProtNLM"/>
    </source>
</evidence>
<dbReference type="eggNOG" id="KOG2169">
    <property type="taxonomic scope" value="Eukaryota"/>
</dbReference>
<evidence type="ECO:0000256" key="4">
    <source>
        <dbReference type="ARBA" id="ARBA00022833"/>
    </source>
</evidence>
<feature type="compositionally biased region" description="Polar residues" evidence="6">
    <location>
        <begin position="94"/>
        <end position="104"/>
    </location>
</feature>
<keyword evidence="10" id="KW-1185">Reference proteome</keyword>
<feature type="region of interest" description="Disordered" evidence="6">
    <location>
        <begin position="557"/>
        <end position="576"/>
    </location>
</feature>
<evidence type="ECO:0000256" key="2">
    <source>
        <dbReference type="ARBA" id="ARBA00022723"/>
    </source>
</evidence>
<dbReference type="GeneID" id="19178367"/>
<comment type="subunit">
    <text evidence="1">Component of the NuA4 histone acetyltransferase complex.</text>
</comment>
<feature type="compositionally biased region" description="Polar residues" evidence="6">
    <location>
        <begin position="889"/>
        <end position="914"/>
    </location>
</feature>
<dbReference type="Pfam" id="PF02891">
    <property type="entry name" value="zf-MIZ"/>
    <property type="match status" value="1"/>
</dbReference>
<dbReference type="STRING" id="1182544.W9WMF7"/>
<dbReference type="OrthoDB" id="27975at2759"/>
<feature type="compositionally biased region" description="Basic and acidic residues" evidence="6">
    <location>
        <begin position="280"/>
        <end position="291"/>
    </location>
</feature>
<feature type="compositionally biased region" description="Pro residues" evidence="6">
    <location>
        <begin position="603"/>
        <end position="614"/>
    </location>
</feature>
<feature type="region of interest" description="Disordered" evidence="6">
    <location>
        <begin position="668"/>
        <end position="687"/>
    </location>
</feature>
<dbReference type="EMBL" id="AMGW01000003">
    <property type="protein sequence ID" value="EXJ59629.1"/>
    <property type="molecule type" value="Genomic_DNA"/>
</dbReference>
<keyword evidence="4" id="KW-0862">Zinc</keyword>
<feature type="compositionally biased region" description="Basic and acidic residues" evidence="6">
    <location>
        <begin position="1325"/>
        <end position="1335"/>
    </location>
</feature>
<feature type="region of interest" description="Disordered" evidence="6">
    <location>
        <begin position="875"/>
        <end position="945"/>
    </location>
</feature>
<dbReference type="InterPro" id="IPR016197">
    <property type="entry name" value="Chromo-like_dom_sf"/>
</dbReference>
<protein>
    <recommendedName>
        <fullName evidence="11">SP-RING-type domain-containing protein</fullName>
    </recommendedName>
</protein>
<feature type="region of interest" description="Disordered" evidence="6">
    <location>
        <begin position="236"/>
        <end position="293"/>
    </location>
</feature>
<feature type="region of interest" description="Disordered" evidence="6">
    <location>
        <begin position="1325"/>
        <end position="1375"/>
    </location>
</feature>
<dbReference type="RefSeq" id="XP_007755982.1">
    <property type="nucleotide sequence ID" value="XM_007757792.1"/>
</dbReference>
<evidence type="ECO:0000256" key="6">
    <source>
        <dbReference type="SAM" id="MobiDB-lite"/>
    </source>
</evidence>
<dbReference type="GO" id="GO:0016925">
    <property type="term" value="P:protein sumoylation"/>
    <property type="evidence" value="ECO:0007669"/>
    <property type="project" value="TreeGrafter"/>
</dbReference>
<keyword evidence="2" id="KW-0479">Metal-binding</keyword>
<dbReference type="PANTHER" id="PTHR10782:SF4">
    <property type="entry name" value="TONALLI, ISOFORM E"/>
    <property type="match status" value="1"/>
</dbReference>
<gene>
    <name evidence="9" type="ORF">A1O7_03775</name>
</gene>
<dbReference type="SUPFAM" id="SSF54160">
    <property type="entry name" value="Chromo domain-like"/>
    <property type="match status" value="1"/>
</dbReference>
<name>W9WMF7_9EURO</name>
<dbReference type="HOGENOM" id="CLU_005443_0_0_1"/>
<dbReference type="Proteomes" id="UP000019473">
    <property type="component" value="Unassembled WGS sequence"/>
</dbReference>
<dbReference type="Gene3D" id="3.30.40.10">
    <property type="entry name" value="Zinc/RING finger domain, C3HC4 (zinc finger)"/>
    <property type="match status" value="1"/>
</dbReference>
<evidence type="ECO:0000256" key="5">
    <source>
        <dbReference type="PROSITE-ProRule" id="PRU00452"/>
    </source>
</evidence>
<feature type="compositionally biased region" description="Low complexity" evidence="6">
    <location>
        <begin position="1337"/>
        <end position="1346"/>
    </location>
</feature>
<dbReference type="CDD" id="cd00024">
    <property type="entry name" value="CD_CSD"/>
    <property type="match status" value="1"/>
</dbReference>
<dbReference type="InterPro" id="IPR004181">
    <property type="entry name" value="Znf_MIZ"/>
</dbReference>
<evidence type="ECO:0000313" key="10">
    <source>
        <dbReference type="Proteomes" id="UP000019473"/>
    </source>
</evidence>
<evidence type="ECO:0000256" key="3">
    <source>
        <dbReference type="ARBA" id="ARBA00022771"/>
    </source>
</evidence>
<dbReference type="GO" id="GO:0000785">
    <property type="term" value="C:chromatin"/>
    <property type="evidence" value="ECO:0007669"/>
    <property type="project" value="TreeGrafter"/>
</dbReference>
<dbReference type="GO" id="GO:0008270">
    <property type="term" value="F:zinc ion binding"/>
    <property type="evidence" value="ECO:0007669"/>
    <property type="project" value="UniProtKB-KW"/>
</dbReference>
<accession>W9WMF7</accession>
<organism evidence="9 10">
    <name type="scientific">Cladophialophora yegresii CBS 114405</name>
    <dbReference type="NCBI Taxonomy" id="1182544"/>
    <lineage>
        <taxon>Eukaryota</taxon>
        <taxon>Fungi</taxon>
        <taxon>Dikarya</taxon>
        <taxon>Ascomycota</taxon>
        <taxon>Pezizomycotina</taxon>
        <taxon>Eurotiomycetes</taxon>
        <taxon>Chaetothyriomycetidae</taxon>
        <taxon>Chaetothyriales</taxon>
        <taxon>Herpotrichiellaceae</taxon>
        <taxon>Cladophialophora</taxon>
    </lineage>
</organism>
<feature type="compositionally biased region" description="Polar residues" evidence="6">
    <location>
        <begin position="112"/>
        <end position="132"/>
    </location>
</feature>
<comment type="caution">
    <text evidence="9">The sequence shown here is derived from an EMBL/GenBank/DDBJ whole genome shotgun (WGS) entry which is preliminary data.</text>
</comment>
<evidence type="ECO:0000259" key="7">
    <source>
        <dbReference type="PROSITE" id="PS50013"/>
    </source>
</evidence>
<evidence type="ECO:0000259" key="8">
    <source>
        <dbReference type="PROSITE" id="PS51044"/>
    </source>
</evidence>
<dbReference type="InterPro" id="IPR013083">
    <property type="entry name" value="Znf_RING/FYVE/PHD"/>
</dbReference>
<evidence type="ECO:0000256" key="1">
    <source>
        <dbReference type="ARBA" id="ARBA00011353"/>
    </source>
</evidence>